<dbReference type="AlphaFoldDB" id="A0A4S8P5A5"/>
<keyword evidence="2" id="KW-1185">Reference proteome</keyword>
<dbReference type="OrthoDB" id="8373739at2"/>
<reference evidence="1 2" key="1">
    <citation type="submission" date="2019-04" db="EMBL/GenBank/DDBJ databases">
        <title>Genome sequence of strain shin9-1.</title>
        <authorList>
            <person name="Gao J."/>
            <person name="Sun J."/>
        </authorList>
    </citation>
    <scope>NUCLEOTIDE SEQUENCE [LARGE SCALE GENOMIC DNA]</scope>
    <source>
        <strain evidence="2">shin9-1</strain>
    </source>
</reference>
<evidence type="ECO:0000313" key="2">
    <source>
        <dbReference type="Proteomes" id="UP000308828"/>
    </source>
</evidence>
<accession>A0A4S8P5A5</accession>
<comment type="caution">
    <text evidence="1">The sequence shown here is derived from an EMBL/GenBank/DDBJ whole genome shotgun (WGS) entry which is preliminary data.</text>
</comment>
<dbReference type="RefSeq" id="WP_136597194.1">
    <property type="nucleotide sequence ID" value="NZ_STGV01000001.1"/>
</dbReference>
<name>A0A4S8P5A5_9HYPH</name>
<dbReference type="Proteomes" id="UP000308828">
    <property type="component" value="Unassembled WGS sequence"/>
</dbReference>
<evidence type="ECO:0000313" key="1">
    <source>
        <dbReference type="EMBL" id="THV25347.1"/>
    </source>
</evidence>
<proteinExistence type="predicted"/>
<organism evidence="1 2">
    <name type="scientific">Peteryoungia ipomoeae</name>
    <dbReference type="NCBI Taxonomy" id="1210932"/>
    <lineage>
        <taxon>Bacteria</taxon>
        <taxon>Pseudomonadati</taxon>
        <taxon>Pseudomonadota</taxon>
        <taxon>Alphaproteobacteria</taxon>
        <taxon>Hyphomicrobiales</taxon>
        <taxon>Rhizobiaceae</taxon>
        <taxon>Peteryoungia</taxon>
    </lineage>
</organism>
<sequence>MTQVVTVSAHTAAYAMEPVKPALRSQRTSYVEEHTQLLAHKASQGEDLRLRALVNVVQPPALALYFLTASQQRYEQATLKDTIDAYKSSVA</sequence>
<dbReference type="EMBL" id="STGV01000001">
    <property type="protein sequence ID" value="THV25347.1"/>
    <property type="molecule type" value="Genomic_DNA"/>
</dbReference>
<gene>
    <name evidence="1" type="ORF">FAA97_03885</name>
</gene>
<protein>
    <submittedName>
        <fullName evidence="1">Uncharacterized protein</fullName>
    </submittedName>
</protein>